<proteinExistence type="predicted"/>
<accession>A0ACC2CUK0</accession>
<comment type="caution">
    <text evidence="1">The sequence shown here is derived from an EMBL/GenBank/DDBJ whole genome shotgun (WGS) entry which is preliminary data.</text>
</comment>
<evidence type="ECO:0000313" key="2">
    <source>
        <dbReference type="Proteomes" id="UP001162992"/>
    </source>
</evidence>
<evidence type="ECO:0000313" key="1">
    <source>
        <dbReference type="EMBL" id="KAJ7545728.1"/>
    </source>
</evidence>
<dbReference type="Proteomes" id="UP001162992">
    <property type="component" value="Chromosome 8"/>
</dbReference>
<keyword evidence="2" id="KW-1185">Reference proteome</keyword>
<protein>
    <submittedName>
        <fullName evidence="1">Uncharacterized protein</fullName>
    </submittedName>
</protein>
<dbReference type="EMBL" id="CM055099">
    <property type="protein sequence ID" value="KAJ7545728.1"/>
    <property type="molecule type" value="Genomic_DNA"/>
</dbReference>
<organism evidence="1 2">
    <name type="scientific">Diphasiastrum complanatum</name>
    <name type="common">Issler's clubmoss</name>
    <name type="synonym">Lycopodium complanatum</name>
    <dbReference type="NCBI Taxonomy" id="34168"/>
    <lineage>
        <taxon>Eukaryota</taxon>
        <taxon>Viridiplantae</taxon>
        <taxon>Streptophyta</taxon>
        <taxon>Embryophyta</taxon>
        <taxon>Tracheophyta</taxon>
        <taxon>Lycopodiopsida</taxon>
        <taxon>Lycopodiales</taxon>
        <taxon>Lycopodiaceae</taxon>
        <taxon>Lycopodioideae</taxon>
        <taxon>Diphasiastrum</taxon>
    </lineage>
</organism>
<sequence length="311" mass="34843">MVEIVRNANELEKVILKEPHGSVAEVSLFGGQVISCKNERGEELLFLSSKATLKPPKQIWGGITVCFPKFCNMGALERQGFAKTRLWSIDPETPFLSSGSSSTGDGSNKAVIDLLLKPSENDRRIWPHIFELRLQVALGPGGDLILTLRARNTDSKPFTFTIGLHTYLSVSDISEVRVEGLETMDYLDNVRHLERFTEQGDALTFEGEVDRIYLSTPTKVAIIDHDKKRTYVLKKEGFSDTVVWNPWERKCKAMTDLGDDDYLHMLCVEAAVVETPIVLKPGEEWKGRKKLTAVSSSYFSGQLDPDRVLHG</sequence>
<reference evidence="2" key="1">
    <citation type="journal article" date="2024" name="Proc. Natl. Acad. Sci. U.S.A.">
        <title>Extraordinary preservation of gene collinearity over three hundred million years revealed in homosporous lycophytes.</title>
        <authorList>
            <person name="Li C."/>
            <person name="Wickell D."/>
            <person name="Kuo L.Y."/>
            <person name="Chen X."/>
            <person name="Nie B."/>
            <person name="Liao X."/>
            <person name="Peng D."/>
            <person name="Ji J."/>
            <person name="Jenkins J."/>
            <person name="Williams M."/>
            <person name="Shu S."/>
            <person name="Plott C."/>
            <person name="Barry K."/>
            <person name="Rajasekar S."/>
            <person name="Grimwood J."/>
            <person name="Han X."/>
            <person name="Sun S."/>
            <person name="Hou Z."/>
            <person name="He W."/>
            <person name="Dai G."/>
            <person name="Sun C."/>
            <person name="Schmutz J."/>
            <person name="Leebens-Mack J.H."/>
            <person name="Li F.W."/>
            <person name="Wang L."/>
        </authorList>
    </citation>
    <scope>NUCLEOTIDE SEQUENCE [LARGE SCALE GENOMIC DNA]</scope>
    <source>
        <strain evidence="2">cv. PW_Plant_1</strain>
    </source>
</reference>
<gene>
    <name evidence="1" type="ORF">O6H91_08G007300</name>
</gene>
<name>A0ACC2CUK0_DIPCM</name>